<dbReference type="EMBL" id="UINC01184467">
    <property type="protein sequence ID" value="SVD95694.1"/>
    <property type="molecule type" value="Genomic_DNA"/>
</dbReference>
<accession>A0A382ZJL0</accession>
<feature type="non-terminal residue" evidence="1">
    <location>
        <position position="1"/>
    </location>
</feature>
<name>A0A382ZJL0_9ZZZZ</name>
<dbReference type="AlphaFoldDB" id="A0A382ZJL0"/>
<sequence>VGSWELNLAGFLRQLNPLEWRYYYDWRFRPVNANGTDLPRAEYWAFSDARDILMHRYYGSRRNLSDMTAALGLPKSEAFRFRYNLIDDYSDGPLILNDTPIWDNEDGLRVDPSIAPWPGAENPRRFTDVQQLLTFQPYAEQPQRANNFVSRLRQGMNARPKSMYTRKRLDSYERRTYYRLLSQMGVDSEPALRGKLNINYANDWFTGHNTQTNWTADEFINHAAHAMLRAGLVSRLATNPVTGNIYTAGFIGGKVV</sequence>
<proteinExistence type="predicted"/>
<reference evidence="1" key="1">
    <citation type="submission" date="2018-05" db="EMBL/GenBank/DDBJ databases">
        <authorList>
            <person name="Lanie J.A."/>
            <person name="Ng W.-L."/>
            <person name="Kazmierczak K.M."/>
            <person name="Andrzejewski T.M."/>
            <person name="Davidsen T.M."/>
            <person name="Wayne K.J."/>
            <person name="Tettelin H."/>
            <person name="Glass J.I."/>
            <person name="Rusch D."/>
            <person name="Podicherti R."/>
            <person name="Tsui H.-C.T."/>
            <person name="Winkler M.E."/>
        </authorList>
    </citation>
    <scope>NUCLEOTIDE SEQUENCE</scope>
</reference>
<gene>
    <name evidence="1" type="ORF">METZ01_LOCUS448548</name>
</gene>
<protein>
    <submittedName>
        <fullName evidence="1">Uncharacterized protein</fullName>
    </submittedName>
</protein>
<evidence type="ECO:0000313" key="1">
    <source>
        <dbReference type="EMBL" id="SVD95694.1"/>
    </source>
</evidence>
<feature type="non-terminal residue" evidence="1">
    <location>
        <position position="256"/>
    </location>
</feature>
<organism evidence="1">
    <name type="scientific">marine metagenome</name>
    <dbReference type="NCBI Taxonomy" id="408172"/>
    <lineage>
        <taxon>unclassified sequences</taxon>
        <taxon>metagenomes</taxon>
        <taxon>ecological metagenomes</taxon>
    </lineage>
</organism>